<dbReference type="PANTHER" id="PTHR43861">
    <property type="entry name" value="TRANS-ACONITATE 2-METHYLTRANSFERASE-RELATED"/>
    <property type="match status" value="1"/>
</dbReference>
<evidence type="ECO:0000259" key="5">
    <source>
        <dbReference type="SMART" id="SM00650"/>
    </source>
</evidence>
<dbReference type="SMART" id="SM00650">
    <property type="entry name" value="rADc"/>
    <property type="match status" value="1"/>
</dbReference>
<dbReference type="Proteomes" id="UP000618943">
    <property type="component" value="Unassembled WGS sequence"/>
</dbReference>
<protein>
    <recommendedName>
        <fullName evidence="4">Uncharacterized methyltransferase JFL43_08855</fullName>
        <ecNumber evidence="4">2.1.1.-</ecNumber>
    </recommendedName>
</protein>
<dbReference type="PANTHER" id="PTHR43861:SF1">
    <property type="entry name" value="TRANS-ACONITATE 2-METHYLTRANSFERASE"/>
    <property type="match status" value="1"/>
</dbReference>
<evidence type="ECO:0000313" key="6">
    <source>
        <dbReference type="EMBL" id="MBK3494968.1"/>
    </source>
</evidence>
<dbReference type="InterPro" id="IPR041698">
    <property type="entry name" value="Methyltransf_25"/>
</dbReference>
<feature type="binding site" evidence="4">
    <location>
        <position position="74"/>
    </location>
    <ligand>
        <name>S-adenosyl-L-methionine</name>
        <dbReference type="ChEBI" id="CHEBI:59789"/>
    </ligand>
</feature>
<organism evidence="6 7">
    <name type="scientific">Viridibacillus soli</name>
    <dbReference type="NCBI Taxonomy" id="2798301"/>
    <lineage>
        <taxon>Bacteria</taxon>
        <taxon>Bacillati</taxon>
        <taxon>Bacillota</taxon>
        <taxon>Bacilli</taxon>
        <taxon>Bacillales</taxon>
        <taxon>Caryophanaceae</taxon>
        <taxon>Viridibacillus</taxon>
    </lineage>
</organism>
<dbReference type="RefSeq" id="WP_200748754.1">
    <property type="nucleotide sequence ID" value="NZ_JAEOAH010000008.1"/>
</dbReference>
<dbReference type="Gene3D" id="3.40.50.150">
    <property type="entry name" value="Vaccinia Virus protein VP39"/>
    <property type="match status" value="1"/>
</dbReference>
<evidence type="ECO:0000256" key="1">
    <source>
        <dbReference type="ARBA" id="ARBA00022603"/>
    </source>
</evidence>
<evidence type="ECO:0000256" key="2">
    <source>
        <dbReference type="ARBA" id="ARBA00022679"/>
    </source>
</evidence>
<comment type="caution">
    <text evidence="6">The sequence shown here is derived from an EMBL/GenBank/DDBJ whole genome shotgun (WGS) entry which is preliminary data.</text>
</comment>
<keyword evidence="1 4" id="KW-0489">Methyltransferase</keyword>
<feature type="binding site" evidence="4">
    <location>
        <position position="96"/>
    </location>
    <ligand>
        <name>S-adenosyl-L-methionine</name>
        <dbReference type="ChEBI" id="CHEBI:59789"/>
    </ligand>
</feature>
<dbReference type="HAMAP" id="MF_02100">
    <property type="entry name" value="Methyltr_YrrT"/>
    <property type="match status" value="1"/>
</dbReference>
<dbReference type="InterPro" id="IPR029063">
    <property type="entry name" value="SAM-dependent_MTases_sf"/>
</dbReference>
<keyword evidence="3 4" id="KW-0949">S-adenosyl-L-methionine</keyword>
<dbReference type="InterPro" id="IPR023553">
    <property type="entry name" value="Uncharacterised_MeTfrase_YrrT"/>
</dbReference>
<evidence type="ECO:0000313" key="7">
    <source>
        <dbReference type="Proteomes" id="UP000618943"/>
    </source>
</evidence>
<keyword evidence="2 4" id="KW-0808">Transferase</keyword>
<reference evidence="6 7" key="1">
    <citation type="submission" date="2020-12" db="EMBL/GenBank/DDBJ databases">
        <title>YIM B01967 draft genome.</title>
        <authorList>
            <person name="Yan X."/>
        </authorList>
    </citation>
    <scope>NUCLEOTIDE SEQUENCE [LARGE SCALE GENOMIC DNA]</scope>
    <source>
        <strain evidence="6 7">YIM B01967</strain>
    </source>
</reference>
<proteinExistence type="inferred from homology"/>
<keyword evidence="7" id="KW-1185">Reference proteome</keyword>
<name>A0ABS1H6C8_9BACL</name>
<evidence type="ECO:0000256" key="3">
    <source>
        <dbReference type="ARBA" id="ARBA00022691"/>
    </source>
</evidence>
<sequence length="218" mass="24920">MGREFIHLFDDWAKSYESSVTGQDKEYRDVFEGYENILEKVANASTGTVIEFGTGTGNLTLKLVAAGRDVIGIEPHESMREITGRRCPNIQLVDGDLQNFSIEDKVIDSIVSTYVFHHLTDEEKQEVLKTYAKLLQAGGKIIFADTAFASEEHKLAQVKKERARDFHAVADDLEREYYTTIPKLQTMFQEAGFDVIFNQLNDYVWYMEATKTRETINK</sequence>
<feature type="binding site" evidence="4">
    <location>
        <position position="53"/>
    </location>
    <ligand>
        <name>S-adenosyl-L-methionine</name>
        <dbReference type="ChEBI" id="CHEBI:59789"/>
    </ligand>
</feature>
<dbReference type="InterPro" id="IPR020598">
    <property type="entry name" value="rRNA_Ade_methylase_Trfase_N"/>
</dbReference>
<gene>
    <name evidence="6" type="ORF">JFL43_08855</name>
</gene>
<dbReference type="Pfam" id="PF13649">
    <property type="entry name" value="Methyltransf_25"/>
    <property type="match status" value="1"/>
</dbReference>
<dbReference type="CDD" id="cd02440">
    <property type="entry name" value="AdoMet_MTases"/>
    <property type="match status" value="1"/>
</dbReference>
<dbReference type="EMBL" id="JAEOAH010000008">
    <property type="protein sequence ID" value="MBK3494968.1"/>
    <property type="molecule type" value="Genomic_DNA"/>
</dbReference>
<comment type="similarity">
    <text evidence="4">Belongs to the methyltransferase superfamily. YrrT family.</text>
</comment>
<comment type="function">
    <text evidence="4">Could be a S-adenosyl-L-methionine-dependent methyltransferase.</text>
</comment>
<evidence type="ECO:0000256" key="4">
    <source>
        <dbReference type="HAMAP-Rule" id="MF_02100"/>
    </source>
</evidence>
<dbReference type="GO" id="GO:0008168">
    <property type="term" value="F:methyltransferase activity"/>
    <property type="evidence" value="ECO:0007669"/>
    <property type="project" value="UniProtKB-KW"/>
</dbReference>
<feature type="domain" description="Ribosomal RNA adenine methylase transferase N-terminal" evidence="5">
    <location>
        <begin position="37"/>
        <end position="177"/>
    </location>
</feature>
<dbReference type="GO" id="GO:0032259">
    <property type="term" value="P:methylation"/>
    <property type="evidence" value="ECO:0007669"/>
    <property type="project" value="UniProtKB-KW"/>
</dbReference>
<accession>A0ABS1H6C8</accession>
<dbReference type="SUPFAM" id="SSF53335">
    <property type="entry name" value="S-adenosyl-L-methionine-dependent methyltransferases"/>
    <property type="match status" value="1"/>
</dbReference>
<dbReference type="EC" id="2.1.1.-" evidence="4"/>